<evidence type="ECO:0000256" key="5">
    <source>
        <dbReference type="ARBA" id="ARBA00023284"/>
    </source>
</evidence>
<keyword evidence="5 6" id="KW-0676">Redox-active center</keyword>
<dbReference type="GO" id="GO:0044183">
    <property type="term" value="F:protein folding chaperone"/>
    <property type="evidence" value="ECO:0007669"/>
    <property type="project" value="TreeGrafter"/>
</dbReference>
<dbReference type="OrthoDB" id="9776534at2"/>
<evidence type="ECO:0000256" key="1">
    <source>
        <dbReference type="ARBA" id="ARBA00022490"/>
    </source>
</evidence>
<keyword evidence="3 6" id="KW-1015">Disulfide bond</keyword>
<dbReference type="AlphaFoldDB" id="A0A1D9P100"/>
<comment type="PTM">
    <text evidence="6">Under oxidizing conditions two disulfide bonds are formed involving the reactive cysteines. Under reducing conditions zinc is bound to the reactive cysteines and the protein is inactive.</text>
</comment>
<keyword evidence="8" id="KW-1185">Reference proteome</keyword>
<evidence type="ECO:0000256" key="4">
    <source>
        <dbReference type="ARBA" id="ARBA00023186"/>
    </source>
</evidence>
<accession>A0A1D9P100</accession>
<dbReference type="PANTHER" id="PTHR30111">
    <property type="entry name" value="33 KDA CHAPERONIN"/>
    <property type="match status" value="1"/>
</dbReference>
<dbReference type="Proteomes" id="UP000179284">
    <property type="component" value="Chromosome I"/>
</dbReference>
<evidence type="ECO:0000313" key="8">
    <source>
        <dbReference type="Proteomes" id="UP000179284"/>
    </source>
</evidence>
<protein>
    <recommendedName>
        <fullName evidence="6">33 kDa chaperonin</fullName>
    </recommendedName>
    <alternativeName>
        <fullName evidence="6">Heat shock protein 33 homolog</fullName>
        <shortName evidence="6">HSP33</shortName>
    </alternativeName>
</protein>
<dbReference type="InterPro" id="IPR016154">
    <property type="entry name" value="Heat_shock_Hsp33_C"/>
</dbReference>
<sequence>MSYKDYMVRATAGNAQIRAFAATTRDLSEYARKAHNLSPIAAAALGRLMTGTVMMGTMMDNDDDLITVKMDGDGPLKGVLATADRHGNVKGYAVNPYVIMEPNAQGHLNVGGGIGEGTLTVIRDMGMKEPYVGQVPLYSGEVAEDLTYYFTKSEQTPSSVGLGVLVERENLSVIAAGGFIIQLLPFADEQTITHLEFNLQKFSSVTDILKAGKTPEELLNIVLDGFDIEFTEKTDLNFYCNCDKDRVERALMLIGKKDIQEMIDDGKEIEVCCHFCNKAYTFSIDELKAIKEKAK</sequence>
<name>A0A1D9P100_9FIRM</name>
<dbReference type="SUPFAM" id="SSF118352">
    <property type="entry name" value="HSP33 redox switch-like"/>
    <property type="match status" value="1"/>
</dbReference>
<dbReference type="EMBL" id="CP017831">
    <property type="protein sequence ID" value="AOZ96159.1"/>
    <property type="molecule type" value="Genomic_DNA"/>
</dbReference>
<dbReference type="SUPFAM" id="SSF64397">
    <property type="entry name" value="Hsp33 domain"/>
    <property type="match status" value="1"/>
</dbReference>
<dbReference type="GO" id="GO:0005737">
    <property type="term" value="C:cytoplasm"/>
    <property type="evidence" value="ECO:0007669"/>
    <property type="project" value="UniProtKB-SubCell"/>
</dbReference>
<dbReference type="HAMAP" id="MF_00117">
    <property type="entry name" value="HslO"/>
    <property type="match status" value="1"/>
</dbReference>
<comment type="function">
    <text evidence="6">Redox regulated molecular chaperone. Protects both thermally unfolding and oxidatively damaged proteins from irreversible aggregation. Plays an important role in the bacterial defense system toward oxidative stress.</text>
</comment>
<proteinExistence type="inferred from homology"/>
<dbReference type="KEGG" id="bhu:bhn_I1125"/>
<evidence type="ECO:0000256" key="2">
    <source>
        <dbReference type="ARBA" id="ARBA00022833"/>
    </source>
</evidence>
<dbReference type="PANTHER" id="PTHR30111:SF1">
    <property type="entry name" value="33 KDA CHAPERONIN"/>
    <property type="match status" value="1"/>
</dbReference>
<feature type="disulfide bond" description="Redox-active" evidence="6">
    <location>
        <begin position="240"/>
        <end position="242"/>
    </location>
</feature>
<feature type="disulfide bond" description="Redox-active" evidence="6">
    <location>
        <begin position="273"/>
        <end position="276"/>
    </location>
</feature>
<dbReference type="PIRSF" id="PIRSF005261">
    <property type="entry name" value="Heat_shock_Hsp33"/>
    <property type="match status" value="1"/>
</dbReference>
<comment type="subcellular location">
    <subcellularLocation>
        <location evidence="6">Cytoplasm</location>
    </subcellularLocation>
</comment>
<gene>
    <name evidence="6" type="primary">hslO</name>
    <name evidence="7" type="ORF">bhn_I1125</name>
</gene>
<dbReference type="InterPro" id="IPR016153">
    <property type="entry name" value="Heat_shock_Hsp33_N"/>
</dbReference>
<evidence type="ECO:0000256" key="6">
    <source>
        <dbReference type="HAMAP-Rule" id="MF_00117"/>
    </source>
</evidence>
<evidence type="ECO:0000256" key="3">
    <source>
        <dbReference type="ARBA" id="ARBA00023157"/>
    </source>
</evidence>
<dbReference type="Gene3D" id="3.55.30.10">
    <property type="entry name" value="Hsp33 domain"/>
    <property type="match status" value="1"/>
</dbReference>
<dbReference type="CDD" id="cd00498">
    <property type="entry name" value="Hsp33"/>
    <property type="match status" value="1"/>
</dbReference>
<dbReference type="NCBIfam" id="NF001033">
    <property type="entry name" value="PRK00114.1"/>
    <property type="match status" value="1"/>
</dbReference>
<dbReference type="Pfam" id="PF01430">
    <property type="entry name" value="HSP33"/>
    <property type="match status" value="1"/>
</dbReference>
<dbReference type="GO" id="GO:0042026">
    <property type="term" value="P:protein refolding"/>
    <property type="evidence" value="ECO:0007669"/>
    <property type="project" value="TreeGrafter"/>
</dbReference>
<dbReference type="InterPro" id="IPR000397">
    <property type="entry name" value="Heat_shock_Hsp33"/>
</dbReference>
<dbReference type="RefSeq" id="WP_071175873.1">
    <property type="nucleotide sequence ID" value="NZ_CP017831.1"/>
</dbReference>
<keyword evidence="4 6" id="KW-0143">Chaperone</keyword>
<dbReference type="GO" id="GO:0051082">
    <property type="term" value="F:unfolded protein binding"/>
    <property type="evidence" value="ECO:0007669"/>
    <property type="project" value="UniProtKB-UniRule"/>
</dbReference>
<keyword evidence="2 6" id="KW-0862">Zinc</keyword>
<comment type="similarity">
    <text evidence="6">Belongs to the HSP33 family.</text>
</comment>
<organism evidence="7 8">
    <name type="scientific">Butyrivibrio hungatei</name>
    <dbReference type="NCBI Taxonomy" id="185008"/>
    <lineage>
        <taxon>Bacteria</taxon>
        <taxon>Bacillati</taxon>
        <taxon>Bacillota</taxon>
        <taxon>Clostridia</taxon>
        <taxon>Lachnospirales</taxon>
        <taxon>Lachnospiraceae</taxon>
        <taxon>Butyrivibrio</taxon>
    </lineage>
</organism>
<keyword evidence="1 6" id="KW-0963">Cytoplasm</keyword>
<dbReference type="Gene3D" id="3.90.1280.10">
    <property type="entry name" value="HSP33 redox switch-like"/>
    <property type="match status" value="1"/>
</dbReference>
<reference evidence="8" key="1">
    <citation type="submission" date="2016-10" db="EMBL/GenBank/DDBJ databases">
        <title>The complete genome sequence of the rumen bacterium Butyrivibrio hungatei MB2003.</title>
        <authorList>
            <person name="Palevich N."/>
            <person name="Kelly W.J."/>
            <person name="Leahy S.C."/>
            <person name="Altermann E."/>
            <person name="Rakonjac J."/>
            <person name="Attwood G.T."/>
        </authorList>
    </citation>
    <scope>NUCLEOTIDE SEQUENCE [LARGE SCALE GENOMIC DNA]</scope>
    <source>
        <strain evidence="8">MB2003</strain>
    </source>
</reference>
<evidence type="ECO:0000313" key="7">
    <source>
        <dbReference type="EMBL" id="AOZ96159.1"/>
    </source>
</evidence>